<dbReference type="Proteomes" id="UP001140206">
    <property type="component" value="Chromosome 1"/>
</dbReference>
<feature type="region of interest" description="Disordered" evidence="5">
    <location>
        <begin position="26"/>
        <end position="49"/>
    </location>
</feature>
<dbReference type="SUPFAM" id="SSF81901">
    <property type="entry name" value="HCP-like"/>
    <property type="match status" value="1"/>
</dbReference>
<feature type="repeat" description="PPR" evidence="4">
    <location>
        <begin position="226"/>
        <end position="260"/>
    </location>
</feature>
<dbReference type="Gene3D" id="1.25.40.10">
    <property type="entry name" value="Tetratricopeptide repeat domain"/>
    <property type="match status" value="3"/>
</dbReference>
<organism evidence="6 7">
    <name type="scientific">Rhynchospora pubera</name>
    <dbReference type="NCBI Taxonomy" id="906938"/>
    <lineage>
        <taxon>Eukaryota</taxon>
        <taxon>Viridiplantae</taxon>
        <taxon>Streptophyta</taxon>
        <taxon>Embryophyta</taxon>
        <taxon>Tracheophyta</taxon>
        <taxon>Spermatophyta</taxon>
        <taxon>Magnoliopsida</taxon>
        <taxon>Liliopsida</taxon>
        <taxon>Poales</taxon>
        <taxon>Cyperaceae</taxon>
        <taxon>Cyperoideae</taxon>
        <taxon>Rhynchosporeae</taxon>
        <taxon>Rhynchospora</taxon>
    </lineage>
</organism>
<evidence type="ECO:0000256" key="5">
    <source>
        <dbReference type="SAM" id="MobiDB-lite"/>
    </source>
</evidence>
<dbReference type="AlphaFoldDB" id="A0AAV8GGJ3"/>
<evidence type="ECO:0000256" key="3">
    <source>
        <dbReference type="ARBA" id="ARBA00022946"/>
    </source>
</evidence>
<keyword evidence="3" id="KW-0809">Transit peptide</keyword>
<feature type="repeat" description="PPR" evidence="4">
    <location>
        <begin position="338"/>
        <end position="373"/>
    </location>
</feature>
<gene>
    <name evidence="6" type="ORF">LUZ62_015930</name>
</gene>
<dbReference type="EMBL" id="JAMFTS010000001">
    <property type="protein sequence ID" value="KAJ4803364.1"/>
    <property type="molecule type" value="Genomic_DNA"/>
</dbReference>
<evidence type="ECO:0000256" key="2">
    <source>
        <dbReference type="ARBA" id="ARBA00022737"/>
    </source>
</evidence>
<keyword evidence="7" id="KW-1185">Reference proteome</keyword>
<comment type="caution">
    <text evidence="6">The sequence shown here is derived from an EMBL/GenBank/DDBJ whole genome shotgun (WGS) entry which is preliminary data.</text>
</comment>
<dbReference type="InterPro" id="IPR011990">
    <property type="entry name" value="TPR-like_helical_dom_sf"/>
</dbReference>
<name>A0AAV8GGJ3_9POAL</name>
<evidence type="ECO:0000256" key="1">
    <source>
        <dbReference type="ARBA" id="ARBA00007626"/>
    </source>
</evidence>
<dbReference type="InterPro" id="IPR002885">
    <property type="entry name" value="PPR_rpt"/>
</dbReference>
<dbReference type="Pfam" id="PF13041">
    <property type="entry name" value="PPR_2"/>
    <property type="match status" value="1"/>
</dbReference>
<accession>A0AAV8GGJ3</accession>
<dbReference type="PROSITE" id="PS51375">
    <property type="entry name" value="PPR"/>
    <property type="match status" value="5"/>
</dbReference>
<dbReference type="Pfam" id="PF01535">
    <property type="entry name" value="PPR"/>
    <property type="match status" value="2"/>
</dbReference>
<feature type="repeat" description="PPR" evidence="4">
    <location>
        <begin position="188"/>
        <end position="222"/>
    </location>
</feature>
<protein>
    <submittedName>
        <fullName evidence="6">Pentatricopeptide repeat-containing protein</fullName>
    </submittedName>
</protein>
<evidence type="ECO:0000313" key="7">
    <source>
        <dbReference type="Proteomes" id="UP001140206"/>
    </source>
</evidence>
<keyword evidence="2" id="KW-0677">Repeat</keyword>
<dbReference type="Pfam" id="PF12854">
    <property type="entry name" value="PPR_1"/>
    <property type="match status" value="1"/>
</dbReference>
<comment type="similarity">
    <text evidence="1">Belongs to the PPR family. P subfamily.</text>
</comment>
<dbReference type="NCBIfam" id="TIGR00756">
    <property type="entry name" value="PPR"/>
    <property type="match status" value="4"/>
</dbReference>
<dbReference type="PANTHER" id="PTHR47941">
    <property type="entry name" value="PENTATRICOPEPTIDE REPEAT-CONTAINING PROTEIN 3, MITOCHONDRIAL"/>
    <property type="match status" value="1"/>
</dbReference>
<evidence type="ECO:0000313" key="6">
    <source>
        <dbReference type="EMBL" id="KAJ4803364.1"/>
    </source>
</evidence>
<proteinExistence type="inferred from homology"/>
<feature type="repeat" description="PPR" evidence="4">
    <location>
        <begin position="296"/>
        <end position="330"/>
    </location>
</feature>
<evidence type="ECO:0000256" key="4">
    <source>
        <dbReference type="PROSITE-ProRule" id="PRU00708"/>
    </source>
</evidence>
<sequence length="427" mass="48101">MAAILRRKLPSLPSLLPRIRPFSALPEPESEFHQTPDGTDPTPPSDTKHPLLRLQLAIRSESDPERVADLFLSSRHVHQFHSSRPLFSLTVRKLSHARRPDLIRRILDPFLTDPNSPKVEGFLARILTLYSSAGLLDAAKEAFLRPSPFTKSDLSLSALLSGYLHNGRYDELKSTFEEAASKFNISPGTVSHNILLNGMCENGEIEAARKLLDEMSKGENNLPEPSIISYNTVLCGYLKQGKEEQFDQILKEIEDRDLEMNVVTFNCRISRFCKKGESFKAEELFDVMCSRGIQPSVSTFYHLIQGYCKENNLNSAIGMFKKMKAAKRRSGSDGVSPNADIYNMLIKNLIEKAQFDDALWICVESMGRKSLLPFEDVKCIVEGLVKESKVEKAKYLVEKMRKVLKGEARDAWEKIIGDVFEATASSQ</sequence>
<reference evidence="6" key="1">
    <citation type="submission" date="2022-08" db="EMBL/GenBank/DDBJ databases">
        <authorList>
            <person name="Marques A."/>
        </authorList>
    </citation>
    <scope>NUCLEOTIDE SEQUENCE</scope>
    <source>
        <strain evidence="6">RhyPub2mFocal</strain>
        <tissue evidence="6">Leaves</tissue>
    </source>
</reference>
<feature type="repeat" description="PPR" evidence="4">
    <location>
        <begin position="261"/>
        <end position="295"/>
    </location>
</feature>